<dbReference type="AlphaFoldDB" id="A0A0H5QU84"/>
<name>A0A0H5QU84_NEIMI</name>
<accession>A0A0H5QU84</accession>
<dbReference type="Proteomes" id="UP000182715">
    <property type="component" value="Unassembled WGS sequence"/>
</dbReference>
<dbReference type="EMBL" id="CVTF01000056">
    <property type="protein sequence ID" value="CRY99233.1"/>
    <property type="molecule type" value="Genomic_DNA"/>
</dbReference>
<evidence type="ECO:0000313" key="2">
    <source>
        <dbReference type="Proteomes" id="UP000182715"/>
    </source>
</evidence>
<organism evidence="1 2">
    <name type="scientific">Neisseria meningitidis serogroup B</name>
    <dbReference type="NCBI Taxonomy" id="491"/>
    <lineage>
        <taxon>Bacteria</taxon>
        <taxon>Pseudomonadati</taxon>
        <taxon>Pseudomonadota</taxon>
        <taxon>Betaproteobacteria</taxon>
        <taxon>Neisseriales</taxon>
        <taxon>Neisseriaceae</taxon>
        <taxon>Neisseria</taxon>
    </lineage>
</organism>
<sequence>MPSETFPFQTAWFYSNLNRADWNQKHTFAIPAQALPLYAPNPNPPHSRRHCLSDSRTKPRIRLHGSGHISNTGIVLRKTVKSASASQYI</sequence>
<proteinExistence type="predicted"/>
<protein>
    <submittedName>
        <fullName evidence="1">Uncharacterized protein</fullName>
    </submittedName>
</protein>
<reference evidence="1 2" key="1">
    <citation type="submission" date="2014-11" db="EMBL/GenBank/DDBJ databases">
        <authorList>
            <person name="Diene M.Seydina."/>
        </authorList>
    </citation>
    <scope>NUCLEOTIDE SEQUENCE [LARGE SCALE GENOMIC DNA]</scope>
    <source>
        <strain evidence="1 2">Neisseria meningitidis CHUV</strain>
    </source>
</reference>
<evidence type="ECO:0000313" key="1">
    <source>
        <dbReference type="EMBL" id="CRY99233.1"/>
    </source>
</evidence>